<organism evidence="1 2">
    <name type="scientific">Nonomuraea antimicrobica</name>
    <dbReference type="NCBI Taxonomy" id="561173"/>
    <lineage>
        <taxon>Bacteria</taxon>
        <taxon>Bacillati</taxon>
        <taxon>Actinomycetota</taxon>
        <taxon>Actinomycetes</taxon>
        <taxon>Streptosporangiales</taxon>
        <taxon>Streptosporangiaceae</taxon>
        <taxon>Nonomuraea</taxon>
    </lineage>
</organism>
<proteinExistence type="predicted"/>
<dbReference type="Proteomes" id="UP001500902">
    <property type="component" value="Unassembled WGS sequence"/>
</dbReference>
<name>A0ABP7BHE3_9ACTN</name>
<evidence type="ECO:0000313" key="1">
    <source>
        <dbReference type="EMBL" id="GAA3659498.1"/>
    </source>
</evidence>
<gene>
    <name evidence="1" type="ORF">GCM10022224_023640</name>
</gene>
<evidence type="ECO:0000313" key="2">
    <source>
        <dbReference type="Proteomes" id="UP001500902"/>
    </source>
</evidence>
<comment type="caution">
    <text evidence="1">The sequence shown here is derived from an EMBL/GenBank/DDBJ whole genome shotgun (WGS) entry which is preliminary data.</text>
</comment>
<dbReference type="EMBL" id="BAAAZP010000041">
    <property type="protein sequence ID" value="GAA3659498.1"/>
    <property type="molecule type" value="Genomic_DNA"/>
</dbReference>
<accession>A0ABP7BHE3</accession>
<keyword evidence="2" id="KW-1185">Reference proteome</keyword>
<dbReference type="RefSeq" id="WP_344876028.1">
    <property type="nucleotide sequence ID" value="NZ_BAAAZP010000041.1"/>
</dbReference>
<protein>
    <recommendedName>
        <fullName evidence="3">Glycosyl transferase family 2</fullName>
    </recommendedName>
</protein>
<sequence length="393" mass="42398">MTVREDITLSVVIMHHPARRDALPSLLAACDPLPVRVVEDPDPGGPPSPLRTAKRAWAAVAEGATHHVVLQDDAVPVHGFAAQLARAVAARPGDGVTLSVQQTSPRNSYAVRRAALAGQAWAPMSVVEWTPTLGLALPAAEARALAAYFSEFPDELLEDDDFVTPFCVARGLRVFATVPNLVEHAGLPSLSGYEAEGHRPVTVYEPRWLIPQDHWSDPARGLAPALAETGRGDVAVELRESRCGLRFFRPGTDEPLEHPYTWDWHDWAALTGFDGERVVSAWECAVAVAERRGDPGYLLYARMPCLTLEVWAASFLTGALPPRLSTPLRGTEFEALVRRRALETMLDTGLSAADRKALTAGDSAALLDLALSGAAAGHQTRFSRTGQEAAHAR</sequence>
<evidence type="ECO:0008006" key="3">
    <source>
        <dbReference type="Google" id="ProtNLM"/>
    </source>
</evidence>
<reference evidence="2" key="1">
    <citation type="journal article" date="2019" name="Int. J. Syst. Evol. Microbiol.">
        <title>The Global Catalogue of Microorganisms (GCM) 10K type strain sequencing project: providing services to taxonomists for standard genome sequencing and annotation.</title>
        <authorList>
            <consortium name="The Broad Institute Genomics Platform"/>
            <consortium name="The Broad Institute Genome Sequencing Center for Infectious Disease"/>
            <person name="Wu L."/>
            <person name="Ma J."/>
        </authorList>
    </citation>
    <scope>NUCLEOTIDE SEQUENCE [LARGE SCALE GENOMIC DNA]</scope>
    <source>
        <strain evidence="2">JCM 16904</strain>
    </source>
</reference>